<sequence>MPNSTSSVVTRSQKNKTLNNQDTDKNNSYKSNTSYISIDCSDQKEENTENEVLQELRNKLATVSFQLQELQEQTLRQERTVEYYRTKCANQQDTITNLQQVISATIHASTQVANVPVTERETQTHVDKPSKLGAETLLTDEIFQSQQKETSVKRTSQSSRKVQTRSDASKKIFILGDSHVRNSERPKAVGRCKLGLMLPKKSLYWAIVMFVIPHRH</sequence>
<evidence type="ECO:0000313" key="2">
    <source>
        <dbReference type="EMBL" id="KAK9685719.1"/>
    </source>
</evidence>
<evidence type="ECO:0000313" key="3">
    <source>
        <dbReference type="Proteomes" id="UP001458880"/>
    </source>
</evidence>
<protein>
    <submittedName>
        <fullName evidence="2">Uncharacterized protein</fullName>
    </submittedName>
</protein>
<name>A0AAW1I997_POPJA</name>
<feature type="region of interest" description="Disordered" evidence="1">
    <location>
        <begin position="1"/>
        <end position="33"/>
    </location>
</feature>
<evidence type="ECO:0000256" key="1">
    <source>
        <dbReference type="SAM" id="MobiDB-lite"/>
    </source>
</evidence>
<accession>A0AAW1I997</accession>
<proteinExistence type="predicted"/>
<feature type="compositionally biased region" description="Polar residues" evidence="1">
    <location>
        <begin position="1"/>
        <end position="21"/>
    </location>
</feature>
<dbReference type="AlphaFoldDB" id="A0AAW1I997"/>
<comment type="caution">
    <text evidence="2">The sequence shown here is derived from an EMBL/GenBank/DDBJ whole genome shotgun (WGS) entry which is preliminary data.</text>
</comment>
<organism evidence="2 3">
    <name type="scientific">Popillia japonica</name>
    <name type="common">Japanese beetle</name>
    <dbReference type="NCBI Taxonomy" id="7064"/>
    <lineage>
        <taxon>Eukaryota</taxon>
        <taxon>Metazoa</taxon>
        <taxon>Ecdysozoa</taxon>
        <taxon>Arthropoda</taxon>
        <taxon>Hexapoda</taxon>
        <taxon>Insecta</taxon>
        <taxon>Pterygota</taxon>
        <taxon>Neoptera</taxon>
        <taxon>Endopterygota</taxon>
        <taxon>Coleoptera</taxon>
        <taxon>Polyphaga</taxon>
        <taxon>Scarabaeiformia</taxon>
        <taxon>Scarabaeidae</taxon>
        <taxon>Rutelinae</taxon>
        <taxon>Popillia</taxon>
    </lineage>
</organism>
<dbReference type="Proteomes" id="UP001458880">
    <property type="component" value="Unassembled WGS sequence"/>
</dbReference>
<dbReference type="EMBL" id="JASPKY010000756">
    <property type="protein sequence ID" value="KAK9685719.1"/>
    <property type="molecule type" value="Genomic_DNA"/>
</dbReference>
<gene>
    <name evidence="2" type="ORF">QE152_g37726</name>
</gene>
<reference evidence="2 3" key="1">
    <citation type="journal article" date="2024" name="BMC Genomics">
        <title>De novo assembly and annotation of Popillia japonica's genome with initial clues to its potential as an invasive pest.</title>
        <authorList>
            <person name="Cucini C."/>
            <person name="Boschi S."/>
            <person name="Funari R."/>
            <person name="Cardaioli E."/>
            <person name="Iannotti N."/>
            <person name="Marturano G."/>
            <person name="Paoli F."/>
            <person name="Bruttini M."/>
            <person name="Carapelli A."/>
            <person name="Frati F."/>
            <person name="Nardi F."/>
        </authorList>
    </citation>
    <scope>NUCLEOTIDE SEQUENCE [LARGE SCALE GENOMIC DNA]</scope>
    <source>
        <strain evidence="2">DMR45628</strain>
    </source>
</reference>
<keyword evidence="3" id="KW-1185">Reference proteome</keyword>